<evidence type="ECO:0000256" key="2">
    <source>
        <dbReference type="ARBA" id="ARBA00017228"/>
    </source>
</evidence>
<dbReference type="Pfam" id="PF04055">
    <property type="entry name" value="Radical_SAM"/>
    <property type="match status" value="1"/>
</dbReference>
<dbReference type="GO" id="GO:0004109">
    <property type="term" value="F:coproporphyrinogen oxidase activity"/>
    <property type="evidence" value="ECO:0007669"/>
    <property type="project" value="InterPro"/>
</dbReference>
<organism evidence="5 6">
    <name type="scientific">Prochlorothrix hollandica PCC 9006 = CALU 1027</name>
    <dbReference type="NCBI Taxonomy" id="317619"/>
    <lineage>
        <taxon>Bacteria</taxon>
        <taxon>Bacillati</taxon>
        <taxon>Cyanobacteriota</taxon>
        <taxon>Cyanophyceae</taxon>
        <taxon>Prochlorotrichales</taxon>
        <taxon>Prochlorotrichaceae</taxon>
        <taxon>Prochlorothrix</taxon>
    </lineage>
</organism>
<dbReference type="Proteomes" id="UP000034681">
    <property type="component" value="Unassembled WGS sequence"/>
</dbReference>
<dbReference type="EMBL" id="AJTX02000006">
    <property type="protein sequence ID" value="KKI99098.1"/>
    <property type="molecule type" value="Genomic_DNA"/>
</dbReference>
<dbReference type="GO" id="GO:0051539">
    <property type="term" value="F:4 iron, 4 sulfur cluster binding"/>
    <property type="evidence" value="ECO:0007669"/>
    <property type="project" value="UniProtKB-UniRule"/>
</dbReference>
<accession>A0A0M2PWP0</accession>
<keyword evidence="3" id="KW-0963">Cytoplasm</keyword>
<reference evidence="5" key="1">
    <citation type="submission" date="2012-04" db="EMBL/GenBank/DDBJ databases">
        <authorList>
            <person name="Borisov I.G."/>
            <person name="Ivanikova N.V."/>
            <person name="Pinevich A.V."/>
        </authorList>
    </citation>
    <scope>NUCLEOTIDE SEQUENCE</scope>
    <source>
        <strain evidence="5">CALU 1027</strain>
    </source>
</reference>
<feature type="domain" description="Radical SAM core" evidence="4">
    <location>
        <begin position="1"/>
        <end position="239"/>
    </location>
</feature>
<dbReference type="InterPro" id="IPR006638">
    <property type="entry name" value="Elp3/MiaA/NifB-like_rSAM"/>
</dbReference>
<gene>
    <name evidence="5" type="ORF">PROH_15055</name>
</gene>
<dbReference type="InterPro" id="IPR023404">
    <property type="entry name" value="rSAM_horseshoe"/>
</dbReference>
<protein>
    <recommendedName>
        <fullName evidence="2 3">Heme chaperone HemW</fullName>
    </recommendedName>
</protein>
<dbReference type="Pfam" id="PF06969">
    <property type="entry name" value="HemN_C"/>
    <property type="match status" value="1"/>
</dbReference>
<keyword evidence="3" id="KW-0949">S-adenosyl-L-methionine</keyword>
<dbReference type="NCBIfam" id="TIGR00539">
    <property type="entry name" value="hemN_rel"/>
    <property type="match status" value="1"/>
</dbReference>
<dbReference type="STRING" id="317619.GCA_000332315_02147"/>
<keyword evidence="3" id="KW-0479">Metal-binding</keyword>
<dbReference type="Gene3D" id="3.80.30.20">
    <property type="entry name" value="tm_1862 like domain"/>
    <property type="match status" value="1"/>
</dbReference>
<evidence type="ECO:0000256" key="3">
    <source>
        <dbReference type="RuleBase" id="RU364116"/>
    </source>
</evidence>
<dbReference type="SUPFAM" id="SSF102114">
    <property type="entry name" value="Radical SAM enzymes"/>
    <property type="match status" value="1"/>
</dbReference>
<dbReference type="OrthoDB" id="9808022at2"/>
<evidence type="ECO:0000259" key="4">
    <source>
        <dbReference type="PROSITE" id="PS51918"/>
    </source>
</evidence>
<dbReference type="SFLD" id="SFLDF00562">
    <property type="entry name" value="HemN-like__clustered_with_heat"/>
    <property type="match status" value="1"/>
</dbReference>
<keyword evidence="6" id="KW-1185">Reference proteome</keyword>
<comment type="function">
    <text evidence="3">Probably acts as a heme chaperone, transferring heme to an unknown acceptor. Binds one molecule of heme per monomer, possibly covalently. Binds 1 [4Fe-4S] cluster. The cluster is coordinated with 3 cysteines and an exchangeable S-adenosyl-L-methionine.</text>
</comment>
<keyword evidence="3" id="KW-0004">4Fe-4S</keyword>
<dbReference type="GO" id="GO:0046872">
    <property type="term" value="F:metal ion binding"/>
    <property type="evidence" value="ECO:0007669"/>
    <property type="project" value="UniProtKB-UniRule"/>
</dbReference>
<dbReference type="eggNOG" id="COG0635">
    <property type="taxonomic scope" value="Bacteria"/>
</dbReference>
<dbReference type="InterPro" id="IPR004559">
    <property type="entry name" value="HemW-like"/>
</dbReference>
<keyword evidence="3" id="KW-0411">Iron-sulfur</keyword>
<dbReference type="PROSITE" id="PS51918">
    <property type="entry name" value="RADICAL_SAM"/>
    <property type="match status" value="1"/>
</dbReference>
<evidence type="ECO:0000313" key="5">
    <source>
        <dbReference type="EMBL" id="KKI99098.1"/>
    </source>
</evidence>
<dbReference type="RefSeq" id="WP_017712568.1">
    <property type="nucleotide sequence ID" value="NZ_KB235937.1"/>
</dbReference>
<dbReference type="InterPro" id="IPR058240">
    <property type="entry name" value="rSAM_sf"/>
</dbReference>
<dbReference type="InterPro" id="IPR010723">
    <property type="entry name" value="HemN_C"/>
</dbReference>
<keyword evidence="3" id="KW-0143">Chaperone</keyword>
<dbReference type="CDD" id="cd01335">
    <property type="entry name" value="Radical_SAM"/>
    <property type="match status" value="1"/>
</dbReference>
<proteinExistence type="inferred from homology"/>
<evidence type="ECO:0000256" key="1">
    <source>
        <dbReference type="ARBA" id="ARBA00006100"/>
    </source>
</evidence>
<dbReference type="PANTHER" id="PTHR13932:SF5">
    <property type="entry name" value="RADICAL S-ADENOSYL METHIONINE DOMAIN-CONTAINING PROTEIN 1, MITOCHONDRIAL"/>
    <property type="match status" value="1"/>
</dbReference>
<dbReference type="GO" id="GO:0005737">
    <property type="term" value="C:cytoplasm"/>
    <property type="evidence" value="ECO:0007669"/>
    <property type="project" value="UniProtKB-SubCell"/>
</dbReference>
<dbReference type="PANTHER" id="PTHR13932">
    <property type="entry name" value="COPROPORPHYRINIGEN III OXIDASE"/>
    <property type="match status" value="1"/>
</dbReference>
<comment type="similarity">
    <text evidence="1">Belongs to the anaerobic coproporphyrinogen-III oxidase family. HemW subfamily.</text>
</comment>
<dbReference type="InterPro" id="IPR007197">
    <property type="entry name" value="rSAM"/>
</dbReference>
<dbReference type="AlphaFoldDB" id="A0A0M2PWP0"/>
<comment type="subcellular location">
    <subcellularLocation>
        <location evidence="3">Cytoplasm</location>
    </subcellularLocation>
</comment>
<name>A0A0M2PWP0_PROHO</name>
<keyword evidence="3" id="KW-0349">Heme</keyword>
<dbReference type="SFLD" id="SFLDG01065">
    <property type="entry name" value="anaerobic_coproporphyrinogen-I"/>
    <property type="match status" value="1"/>
</dbReference>
<comment type="caution">
    <text evidence="5">The sequence shown here is derived from an EMBL/GenBank/DDBJ whole genome shotgun (WGS) entry which is preliminary data.</text>
</comment>
<dbReference type="GO" id="GO:0006779">
    <property type="term" value="P:porphyrin-containing compound biosynthetic process"/>
    <property type="evidence" value="ECO:0007669"/>
    <property type="project" value="InterPro"/>
</dbReference>
<dbReference type="InterPro" id="IPR034505">
    <property type="entry name" value="Coproporphyrinogen-III_oxidase"/>
</dbReference>
<keyword evidence="3" id="KW-0408">Iron</keyword>
<evidence type="ECO:0000313" key="6">
    <source>
        <dbReference type="Proteomes" id="UP000034681"/>
    </source>
</evidence>
<dbReference type="SMART" id="SM00729">
    <property type="entry name" value="Elp3"/>
    <property type="match status" value="1"/>
</dbReference>
<dbReference type="SFLD" id="SFLDS00029">
    <property type="entry name" value="Radical_SAM"/>
    <property type="match status" value="1"/>
</dbReference>
<sequence length="432" mass="47618">MSPTAAYVHIPFCHRRCFYCDFPVVVTGDRRHGGNHGPIAAYVALLCQEIRLTPALGSPLQTIFFGGGTPSLLTADQVAQILETLGAQFGLGAGLECSLEVDPKTFSLEQIRGYQQAGVNRFSLGVQAFQDQLLLACGRCHRREDIAAAFAMLQGAGVENWSLDLISGLPHQTLGQWQDSITQALALAPPHLSLYDLILEEPTVFGKRYQPGAAPMPSDEITAQMYRLGQQMLTAAGYDHYEVCNYAKPGFQCRHNRVYWQNHSYYGFGMGAASYLQGHRYSRPRHSQAYGQWVTDLGSGSTPVPWTSVPWTSVPWTSVPWTSSQNPDRETPGDTDLDGLLDTLMLGLRLREGVNLAELEMRFGARVVAVVNECVVPFGDRGWTQVAQDAAGQRWLRLTDPEGFLFSNQVLADLFAQLEQVWSKFGASLDPG</sequence>